<dbReference type="GO" id="GO:0038203">
    <property type="term" value="P:TORC2 signaling"/>
    <property type="evidence" value="ECO:0007669"/>
    <property type="project" value="TreeGrafter"/>
</dbReference>
<feature type="region of interest" description="Disordered" evidence="2">
    <location>
        <begin position="88"/>
        <end position="227"/>
    </location>
</feature>
<dbReference type="GO" id="GO:0031932">
    <property type="term" value="C:TORC2 complex"/>
    <property type="evidence" value="ECO:0007669"/>
    <property type="project" value="InterPro"/>
</dbReference>
<dbReference type="GO" id="GO:0005886">
    <property type="term" value="C:plasma membrane"/>
    <property type="evidence" value="ECO:0007669"/>
    <property type="project" value="TreeGrafter"/>
</dbReference>
<keyword evidence="6" id="KW-1185">Reference proteome</keyword>
<evidence type="ECO:0000256" key="1">
    <source>
        <dbReference type="ARBA" id="ARBA00009407"/>
    </source>
</evidence>
<feature type="compositionally biased region" description="Acidic residues" evidence="2">
    <location>
        <begin position="118"/>
        <end position="134"/>
    </location>
</feature>
<feature type="compositionally biased region" description="Basic and acidic residues" evidence="2">
    <location>
        <begin position="198"/>
        <end position="207"/>
    </location>
</feature>
<dbReference type="InterPro" id="IPR031313">
    <property type="entry name" value="Sin1_PH_dom"/>
</dbReference>
<dbReference type="Proteomes" id="UP000070501">
    <property type="component" value="Unassembled WGS sequence"/>
</dbReference>
<dbReference type="GO" id="GO:0005546">
    <property type="term" value="F:phosphatidylinositol-4,5-bisphosphate binding"/>
    <property type="evidence" value="ECO:0007669"/>
    <property type="project" value="TreeGrafter"/>
</dbReference>
<evidence type="ECO:0000313" key="6">
    <source>
        <dbReference type="Proteomes" id="UP000070501"/>
    </source>
</evidence>
<feature type="compositionally biased region" description="Polar residues" evidence="2">
    <location>
        <begin position="168"/>
        <end position="181"/>
    </location>
</feature>
<dbReference type="OrthoDB" id="241990at2759"/>
<dbReference type="InterPro" id="IPR011993">
    <property type="entry name" value="PH-like_dom_sf"/>
</dbReference>
<keyword evidence="5" id="KW-0808">Transferase</keyword>
<protein>
    <submittedName>
        <fullName evidence="5">Stress-activated map kinase interacting protein 1-domain-containing protein</fullName>
    </submittedName>
</protein>
<comment type="similarity">
    <text evidence="1">Belongs to the SIN1 family.</text>
</comment>
<feature type="domain" description="CRIM" evidence="3">
    <location>
        <begin position="349"/>
        <end position="509"/>
    </location>
</feature>
<dbReference type="Gene3D" id="2.30.29.30">
    <property type="entry name" value="Pleckstrin-homology domain (PH domain)/Phosphotyrosine-binding domain (PTB)"/>
    <property type="match status" value="1"/>
</dbReference>
<dbReference type="InterPro" id="IPR008828">
    <property type="entry name" value="Sin1/Avo1"/>
</dbReference>
<evidence type="ECO:0000256" key="2">
    <source>
        <dbReference type="SAM" id="MobiDB-lite"/>
    </source>
</evidence>
<proteinExistence type="inferred from homology"/>
<feature type="region of interest" description="Disordered" evidence="2">
    <location>
        <begin position="315"/>
        <end position="334"/>
    </location>
</feature>
<reference evidence="6" key="1">
    <citation type="submission" date="2016-02" db="EMBL/GenBank/DDBJ databases">
        <title>Draft genome sequence of Microdochium bolleyi, a fungal endophyte of beachgrass.</title>
        <authorList>
            <consortium name="DOE Joint Genome Institute"/>
            <person name="David A.S."/>
            <person name="May G."/>
            <person name="Haridas S."/>
            <person name="Lim J."/>
            <person name="Wang M."/>
            <person name="Labutti K."/>
            <person name="Lipzen A."/>
            <person name="Barry K."/>
            <person name="Grigoriev I.V."/>
        </authorList>
    </citation>
    <scope>NUCLEOTIDE SEQUENCE [LARGE SCALE GENOMIC DNA]</scope>
    <source>
        <strain evidence="6">J235TASD1</strain>
    </source>
</reference>
<dbReference type="Gene3D" id="3.10.20.90">
    <property type="entry name" value="Phosphatidylinositol 3-kinase Catalytic Subunit, Chain A, domain 1"/>
    <property type="match status" value="1"/>
</dbReference>
<dbReference type="Pfam" id="PF16978">
    <property type="entry name" value="CRIM"/>
    <property type="match status" value="1"/>
</dbReference>
<dbReference type="AlphaFoldDB" id="A0A136JC66"/>
<dbReference type="PANTHER" id="PTHR13335:SF1">
    <property type="entry name" value="TARGET OF RAPAMYCIN COMPLEX 2 SUBUNIT MAPKAP1"/>
    <property type="match status" value="1"/>
</dbReference>
<accession>A0A136JC66</accession>
<feature type="domain" description="SIN1-type PH" evidence="4">
    <location>
        <begin position="722"/>
        <end position="823"/>
    </location>
</feature>
<dbReference type="Pfam" id="PF16979">
    <property type="entry name" value="SIN1_PH"/>
    <property type="match status" value="1"/>
</dbReference>
<evidence type="ECO:0000313" key="5">
    <source>
        <dbReference type="EMBL" id="KXJ94750.1"/>
    </source>
</evidence>
<name>A0A136JC66_9PEZI</name>
<dbReference type="PANTHER" id="PTHR13335">
    <property type="entry name" value="TARGET OF RAPAMYCIN COMPLEX 2 SUBUNIT MAPKAP1"/>
    <property type="match status" value="1"/>
</dbReference>
<dbReference type="InParanoid" id="A0A136JC66"/>
<keyword evidence="5" id="KW-0418">Kinase</keyword>
<feature type="compositionally biased region" description="Polar residues" evidence="2">
    <location>
        <begin position="474"/>
        <end position="483"/>
    </location>
</feature>
<dbReference type="InterPro" id="IPR031567">
    <property type="entry name" value="CRIM_dom"/>
</dbReference>
<sequence length="830" mass="90548">MSLLQVEDLVSHQLRTSYLSEVADGVGERLITINDSFLNTGPFKAAGWRSNPAHIKRTHSPPIPTAVASEYFQAAPRLAGLTLEDEADEGGMLTGGGGDTLGPTNAAKRRRERRREQMEEEDSSDLSDESDEESDQRAAQQIRFAKMPVRNRAGSSPPARSRAGSSPLQPSNLRQTTNMSSPRGPPGARRGSQSALETVKERARRDTVTSSEVSSENEFDASGFHRQRDAARAAAKAARIQARINEEPTEGVKRTGSELLPEEMDSDGSDTSSAFVGSVDSTGILGTGETPIVGASPGQQVVGTVPKQLLRQSTVRKPPSAPQPAQLLQALPPPRPMSTLRPLSMAQPRSLLSDAFKTKKTAPSSSVERFASLSGKGDPDPLKIRIFAPFSEEPEEPFEVLIRRSVQESDGTFRPVLIAELIGLSLWTYMESKLQPPIPADKMSANWWTLRMVEEDGEVDDDFPPFERKKPVNAFTTANNATGRSRGRGKTHDNFGLVQASESEFADNQEQTPEFGPAEAVDDAAASEELTPTISNQPAQVNLPPPSQPRANPITNTSVRVDTLFADKPAAPAAMPVARGGQHKLLRITIISADIAPGQMVTLDVTTDMYLAEILEQVCRKRNLDKSQHVLKMPGSGALVYVDRTVSSIGKVSELELHRRRFATDGPLSMTGSPSSSSPKPFAWTEYSAPAKKTKGTKTITPHPLAQEAISKHHEENGVDVNFKKYTVWRKQPMRFVGLNERILAIDGEYVYVMPSSGGKTTREGGKTTTVHFSNVVGCSVSRRHPTHFKLMVYKATETKRYDFEARNTAEAAEIVQELKKGVAPYNRDI</sequence>
<feature type="region of interest" description="Disordered" evidence="2">
    <location>
        <begin position="474"/>
        <end position="493"/>
    </location>
</feature>
<dbReference type="GO" id="GO:0016301">
    <property type="term" value="F:kinase activity"/>
    <property type="evidence" value="ECO:0007669"/>
    <property type="project" value="UniProtKB-KW"/>
</dbReference>
<gene>
    <name evidence="5" type="ORF">Micbo1qcDRAFT_193844</name>
</gene>
<dbReference type="FunFam" id="2.30.29.30:FF:000263">
    <property type="entry name" value="Stress activated MAP kinase interacting protein"/>
    <property type="match status" value="1"/>
</dbReference>
<dbReference type="EMBL" id="KQ964247">
    <property type="protein sequence ID" value="KXJ94750.1"/>
    <property type="molecule type" value="Genomic_DNA"/>
</dbReference>
<evidence type="ECO:0000259" key="3">
    <source>
        <dbReference type="Pfam" id="PF16978"/>
    </source>
</evidence>
<dbReference type="GO" id="GO:0005737">
    <property type="term" value="C:cytoplasm"/>
    <property type="evidence" value="ECO:0007669"/>
    <property type="project" value="TreeGrafter"/>
</dbReference>
<organism evidence="5 6">
    <name type="scientific">Microdochium bolleyi</name>
    <dbReference type="NCBI Taxonomy" id="196109"/>
    <lineage>
        <taxon>Eukaryota</taxon>
        <taxon>Fungi</taxon>
        <taxon>Dikarya</taxon>
        <taxon>Ascomycota</taxon>
        <taxon>Pezizomycotina</taxon>
        <taxon>Sordariomycetes</taxon>
        <taxon>Xylariomycetidae</taxon>
        <taxon>Xylariales</taxon>
        <taxon>Microdochiaceae</taxon>
        <taxon>Microdochium</taxon>
    </lineage>
</organism>
<dbReference type="STRING" id="196109.A0A136JC66"/>
<feature type="compositionally biased region" description="Low complexity" evidence="2">
    <location>
        <begin position="152"/>
        <end position="167"/>
    </location>
</feature>
<evidence type="ECO:0000259" key="4">
    <source>
        <dbReference type="Pfam" id="PF16979"/>
    </source>
</evidence>